<gene>
    <name evidence="1" type="ORF">ACFSX4_02305</name>
</gene>
<keyword evidence="2" id="KW-1185">Reference proteome</keyword>
<name>A0ABW5WR37_9STAP</name>
<dbReference type="Proteomes" id="UP001597519">
    <property type="component" value="Unassembled WGS sequence"/>
</dbReference>
<dbReference type="RefSeq" id="WP_377771149.1">
    <property type="nucleotide sequence ID" value="NZ_JBHUOQ010000001.1"/>
</dbReference>
<accession>A0ABW5WR37</accession>
<dbReference type="EMBL" id="JBHUOQ010000001">
    <property type="protein sequence ID" value="MFD2829281.1"/>
    <property type="molecule type" value="Genomic_DNA"/>
</dbReference>
<evidence type="ECO:0000313" key="2">
    <source>
        <dbReference type="Proteomes" id="UP001597519"/>
    </source>
</evidence>
<comment type="caution">
    <text evidence="1">The sequence shown here is derived from an EMBL/GenBank/DDBJ whole genome shotgun (WGS) entry which is preliminary data.</text>
</comment>
<evidence type="ECO:0000313" key="1">
    <source>
        <dbReference type="EMBL" id="MFD2829281.1"/>
    </source>
</evidence>
<organism evidence="1 2">
    <name type="scientific">Corticicoccus populi</name>
    <dbReference type="NCBI Taxonomy" id="1812821"/>
    <lineage>
        <taxon>Bacteria</taxon>
        <taxon>Bacillati</taxon>
        <taxon>Bacillota</taxon>
        <taxon>Bacilli</taxon>
        <taxon>Bacillales</taxon>
        <taxon>Staphylococcaceae</taxon>
        <taxon>Corticicoccus</taxon>
    </lineage>
</organism>
<proteinExistence type="predicted"/>
<protein>
    <submittedName>
        <fullName evidence="1">Uncharacterized protein</fullName>
    </submittedName>
</protein>
<sequence length="64" mass="7271">MHANDVVRIHKESLYSTFKFIDDQKVTANNVEYVDDNTVLVNEVVLINLSNVKTVTYAKEGSKI</sequence>
<reference evidence="2" key="1">
    <citation type="journal article" date="2019" name="Int. J. Syst. Evol. Microbiol.">
        <title>The Global Catalogue of Microorganisms (GCM) 10K type strain sequencing project: providing services to taxonomists for standard genome sequencing and annotation.</title>
        <authorList>
            <consortium name="The Broad Institute Genomics Platform"/>
            <consortium name="The Broad Institute Genome Sequencing Center for Infectious Disease"/>
            <person name="Wu L."/>
            <person name="Ma J."/>
        </authorList>
    </citation>
    <scope>NUCLEOTIDE SEQUENCE [LARGE SCALE GENOMIC DNA]</scope>
    <source>
        <strain evidence="2">KCTC 33575</strain>
    </source>
</reference>